<proteinExistence type="predicted"/>
<name>A0A7E4W858_PANRE</name>
<feature type="region of interest" description="Disordered" evidence="1">
    <location>
        <begin position="815"/>
        <end position="836"/>
    </location>
</feature>
<keyword evidence="3" id="KW-1185">Reference proteome</keyword>
<dbReference type="AlphaFoldDB" id="A0A7E4W858"/>
<dbReference type="Pfam" id="PF21044">
    <property type="entry name" value="CIP2A_N"/>
    <property type="match status" value="1"/>
</dbReference>
<dbReference type="WBParaSite" id="Pan_g7581.t1">
    <property type="protein sequence ID" value="Pan_g7581.t1"/>
    <property type="gene ID" value="Pan_g7581"/>
</dbReference>
<dbReference type="InterPro" id="IPR042510">
    <property type="entry name" value="CIP2A"/>
</dbReference>
<sequence length="859" mass="96791">MVSGMSMDVLAGYFQRGHICAVAFYSEPGASQTAALTEILSTLVRETSTIDPTGRLQVPTDPVQRQNSPVLQFVHLANELLTFSEITPSLRSKLQLLFFNLCQYNVRLRRFFAGELNLVNSVCFCLKVSLQEQLGPQNLIDILRLLQVLTYEKCLTIGGWLNDLLAFLLNELIRTNEAEWLPYCVAILSNLVSRSKRVSQRILKNTTMLLPLKNQLRKFLSHSSQTVVVSSIVLVGYLNEETRDVIFAPTHISETFFCVFNVIKGGGSFMTRHVAIDLLRRLIIADNANVTFAPTLSTTAKNLTTYEFFTSSIQDVASQLVVLDYRTEECMKIYEFLIAVCGLAQLRSPVCQAILRADPNQKRLTTPILAMSRTAAVSFEEAIDPEAPLLAAELLTLVLKEAVDLNLKIHDFVPTDVVIGIVRNNVKTPIETKSEYVSYQCRRITAGLRLADAISGDEHIRAELFEAITAPLCGHVNESQLLSNPIIAYMSKPPGQRGVNDLPDWSRHGVTIPLELLQLLASLKDYNKAYKELYWRSLKDERLIPFLAYAISYGDASTVFDALTLFTHCTQLQDFRTKLLSDLIASCALTKSRHAAAASGSESKSANASLDNGDGISLSSSQGSNGLSAIEVDRFLDKLRSNLDHHEPKLSQIVQIFEKKIAHMTERQRFLENTIKEKEAALSEAHRQASTRTNNVDTCEMAKFRSILASLETKQAEIETEKLALQSEKELLARELAKQSLSFENLKTLFDTSRKTVESLQNDKAVLMDENQKEREVQQTLRDKFKEMTNKFDQATNAVFEKDRELVEMIERHEQLKREHEAERKRNAEHEAENARLRSENATLLAFRERMTKMINGEL</sequence>
<accession>A0A7E4W858</accession>
<evidence type="ECO:0000313" key="3">
    <source>
        <dbReference type="Proteomes" id="UP000492821"/>
    </source>
</evidence>
<evidence type="ECO:0000313" key="4">
    <source>
        <dbReference type="WBParaSite" id="Pan_g7581.t1"/>
    </source>
</evidence>
<dbReference type="Proteomes" id="UP000492821">
    <property type="component" value="Unassembled WGS sequence"/>
</dbReference>
<evidence type="ECO:0000256" key="1">
    <source>
        <dbReference type="SAM" id="MobiDB-lite"/>
    </source>
</evidence>
<reference evidence="3" key="1">
    <citation type="journal article" date="2013" name="Genetics">
        <title>The draft genome and transcriptome of Panagrellus redivivus are shaped by the harsh demands of a free-living lifestyle.</title>
        <authorList>
            <person name="Srinivasan J."/>
            <person name="Dillman A.R."/>
            <person name="Macchietto M.G."/>
            <person name="Heikkinen L."/>
            <person name="Lakso M."/>
            <person name="Fracchia K.M."/>
            <person name="Antoshechkin I."/>
            <person name="Mortazavi A."/>
            <person name="Wong G."/>
            <person name="Sternberg P.W."/>
        </authorList>
    </citation>
    <scope>NUCLEOTIDE SEQUENCE [LARGE SCALE GENOMIC DNA]</scope>
    <source>
        <strain evidence="3">MT8872</strain>
    </source>
</reference>
<evidence type="ECO:0000259" key="2">
    <source>
        <dbReference type="Pfam" id="PF21044"/>
    </source>
</evidence>
<reference evidence="4" key="2">
    <citation type="submission" date="2020-10" db="UniProtKB">
        <authorList>
            <consortium name="WormBaseParasite"/>
        </authorList>
    </citation>
    <scope>IDENTIFICATION</scope>
</reference>
<dbReference type="PANTHER" id="PTHR23161">
    <property type="entry name" value="PROTEIN CIP2A"/>
    <property type="match status" value="1"/>
</dbReference>
<organism evidence="3 4">
    <name type="scientific">Panagrellus redivivus</name>
    <name type="common">Microworm</name>
    <dbReference type="NCBI Taxonomy" id="6233"/>
    <lineage>
        <taxon>Eukaryota</taxon>
        <taxon>Metazoa</taxon>
        <taxon>Ecdysozoa</taxon>
        <taxon>Nematoda</taxon>
        <taxon>Chromadorea</taxon>
        <taxon>Rhabditida</taxon>
        <taxon>Tylenchina</taxon>
        <taxon>Panagrolaimomorpha</taxon>
        <taxon>Panagrolaimoidea</taxon>
        <taxon>Panagrolaimidae</taxon>
        <taxon>Panagrellus</taxon>
    </lineage>
</organism>
<dbReference type="PANTHER" id="PTHR23161:SF2">
    <property type="entry name" value="PROTEIN CIP2A"/>
    <property type="match status" value="1"/>
</dbReference>
<protein>
    <submittedName>
        <fullName evidence="4">Protein CIP2A</fullName>
    </submittedName>
</protein>
<dbReference type="InterPro" id="IPR048701">
    <property type="entry name" value="CIP2A_N"/>
</dbReference>
<feature type="domain" description="CIP2A N-terminal" evidence="2">
    <location>
        <begin position="139"/>
        <end position="587"/>
    </location>
</feature>